<dbReference type="Pfam" id="PF00664">
    <property type="entry name" value="ABC_membrane"/>
    <property type="match status" value="1"/>
</dbReference>
<dbReference type="GO" id="GO:0015421">
    <property type="term" value="F:ABC-type oligopeptide transporter activity"/>
    <property type="evidence" value="ECO:0007669"/>
    <property type="project" value="TreeGrafter"/>
</dbReference>
<dbReference type="InterPro" id="IPR005898">
    <property type="entry name" value="Cyc_pep_transpt_SyrD/YojI"/>
</dbReference>
<dbReference type="InterPro" id="IPR027417">
    <property type="entry name" value="P-loop_NTPase"/>
</dbReference>
<dbReference type="Pfam" id="PF00005">
    <property type="entry name" value="ABC_tran"/>
    <property type="match status" value="1"/>
</dbReference>
<name>A0A345UUT9_PSEFL</name>
<dbReference type="NCBIfam" id="TIGR01194">
    <property type="entry name" value="cyc_pep_trnsptr"/>
    <property type="match status" value="1"/>
</dbReference>
<proteinExistence type="predicted"/>
<organism evidence="10 11">
    <name type="scientific">Pseudomonas fluorescens</name>
    <dbReference type="NCBI Taxonomy" id="294"/>
    <lineage>
        <taxon>Bacteria</taxon>
        <taxon>Pseudomonadati</taxon>
        <taxon>Pseudomonadota</taxon>
        <taxon>Gammaproteobacteria</taxon>
        <taxon>Pseudomonadales</taxon>
        <taxon>Pseudomonadaceae</taxon>
        <taxon>Pseudomonas</taxon>
    </lineage>
</organism>
<evidence type="ECO:0000256" key="2">
    <source>
        <dbReference type="ARBA" id="ARBA00022692"/>
    </source>
</evidence>
<feature type="transmembrane region" description="Helical" evidence="7">
    <location>
        <begin position="21"/>
        <end position="44"/>
    </location>
</feature>
<dbReference type="RefSeq" id="WP_115077181.1">
    <property type="nucleotide sequence ID" value="NZ_CP022313.1"/>
</dbReference>
<dbReference type="SUPFAM" id="SSF52540">
    <property type="entry name" value="P-loop containing nucleoside triphosphate hydrolases"/>
    <property type="match status" value="1"/>
</dbReference>
<sequence>MTTKSRGAISEVLGLLKPYRVVVVVSILLGMLGGVSVTALLATINKALNGATTPSTDVLLTFAGLCVAALLCSILSDIGTNHVGQHIIAGLRKALGEKVLLAPIEQIERFRSHRLIPVLTHDVDTVSDFAFSFAPLAIAFTVTLGCLGYLAYLSLPMFALLLVAIVIGTVVQYIARARGIKGFEQAREAEDELQKHYSAIAAGAKELRIHRPRRQRMFSQRIEGTADSICNTHIRSINTFVVAKTFGSMLFFVVIGLALALQSFWLGTDKAVLSGFVLVLLYMKGPLEYLVTTLPVVSRANIAFKRIAELAEQFSSPEPHLLLRESAPANKTAVQQLQMHNVHYAFPPVKGSAAFELGPVNLNIAQGDIVFIVGENGGGKTTLIKLLLGLYAPQRGEVLLNGQMVDAKARDDYRQLFTTIFADYYLFDELVQGDQQVPADTSRYLERLEIAHKVSIQDGVFSTTDLSTGQRKRLALINAWLEERPVLVFDEWAADQDPAFRRIFYTELLPELKSLGKTIIVISHDDRYFDIADQLVRMEGGRVVTQKKPLATA</sequence>
<evidence type="ECO:0000256" key="7">
    <source>
        <dbReference type="SAM" id="Phobius"/>
    </source>
</evidence>
<evidence type="ECO:0000256" key="3">
    <source>
        <dbReference type="ARBA" id="ARBA00022741"/>
    </source>
</evidence>
<dbReference type="GO" id="GO:1904680">
    <property type="term" value="F:peptide transmembrane transporter activity"/>
    <property type="evidence" value="ECO:0007669"/>
    <property type="project" value="InterPro"/>
</dbReference>
<dbReference type="Gene3D" id="1.20.1560.10">
    <property type="entry name" value="ABC transporter type 1, transmembrane domain"/>
    <property type="match status" value="1"/>
</dbReference>
<comment type="subcellular location">
    <subcellularLocation>
        <location evidence="1">Cell membrane</location>
        <topology evidence="1">Multi-pass membrane protein</topology>
    </subcellularLocation>
</comment>
<feature type="transmembrane region" description="Helical" evidence="7">
    <location>
        <begin position="129"/>
        <end position="151"/>
    </location>
</feature>
<dbReference type="InterPro" id="IPR036640">
    <property type="entry name" value="ABC1_TM_sf"/>
</dbReference>
<dbReference type="PANTHER" id="PTHR43394:SF1">
    <property type="entry name" value="ATP-BINDING CASSETTE SUB-FAMILY B MEMBER 10, MITOCHONDRIAL"/>
    <property type="match status" value="1"/>
</dbReference>
<dbReference type="EMBL" id="CP022313">
    <property type="protein sequence ID" value="AXJ04241.1"/>
    <property type="molecule type" value="Genomic_DNA"/>
</dbReference>
<evidence type="ECO:0000313" key="11">
    <source>
        <dbReference type="Proteomes" id="UP000254535"/>
    </source>
</evidence>
<gene>
    <name evidence="10" type="ORF">CFN16_08850</name>
</gene>
<feature type="transmembrane region" description="Helical" evidence="7">
    <location>
        <begin position="245"/>
        <end position="265"/>
    </location>
</feature>
<dbReference type="Gene3D" id="3.40.50.300">
    <property type="entry name" value="P-loop containing nucleotide triphosphate hydrolases"/>
    <property type="match status" value="1"/>
</dbReference>
<keyword evidence="3" id="KW-0547">Nucleotide-binding</keyword>
<feature type="transmembrane region" description="Helical" evidence="7">
    <location>
        <begin position="157"/>
        <end position="175"/>
    </location>
</feature>
<dbReference type="PROSITE" id="PS50929">
    <property type="entry name" value="ABC_TM1F"/>
    <property type="match status" value="1"/>
</dbReference>
<keyword evidence="5 7" id="KW-1133">Transmembrane helix</keyword>
<accession>A0A345UUT9</accession>
<dbReference type="InterPro" id="IPR003439">
    <property type="entry name" value="ABC_transporter-like_ATP-bd"/>
</dbReference>
<evidence type="ECO:0000259" key="8">
    <source>
        <dbReference type="PROSITE" id="PS50893"/>
    </source>
</evidence>
<dbReference type="GO" id="GO:0005886">
    <property type="term" value="C:plasma membrane"/>
    <property type="evidence" value="ECO:0007669"/>
    <property type="project" value="UniProtKB-SubCell"/>
</dbReference>
<evidence type="ECO:0000259" key="9">
    <source>
        <dbReference type="PROSITE" id="PS50929"/>
    </source>
</evidence>
<dbReference type="InterPro" id="IPR039421">
    <property type="entry name" value="Type_1_exporter"/>
</dbReference>
<dbReference type="AlphaFoldDB" id="A0A345UUT9"/>
<dbReference type="CDD" id="cd03228">
    <property type="entry name" value="ABCC_MRP_Like"/>
    <property type="match status" value="1"/>
</dbReference>
<keyword evidence="2 7" id="KW-0812">Transmembrane</keyword>
<dbReference type="PANTHER" id="PTHR43394">
    <property type="entry name" value="ATP-DEPENDENT PERMEASE MDL1, MITOCHONDRIAL"/>
    <property type="match status" value="1"/>
</dbReference>
<evidence type="ECO:0000256" key="1">
    <source>
        <dbReference type="ARBA" id="ARBA00004651"/>
    </source>
</evidence>
<dbReference type="PROSITE" id="PS50893">
    <property type="entry name" value="ABC_TRANSPORTER_2"/>
    <property type="match status" value="1"/>
</dbReference>
<keyword evidence="6 7" id="KW-0472">Membrane</keyword>
<evidence type="ECO:0000256" key="5">
    <source>
        <dbReference type="ARBA" id="ARBA00022989"/>
    </source>
</evidence>
<dbReference type="GO" id="GO:0005524">
    <property type="term" value="F:ATP binding"/>
    <property type="evidence" value="ECO:0007669"/>
    <property type="project" value="UniProtKB-KW"/>
</dbReference>
<evidence type="ECO:0000256" key="4">
    <source>
        <dbReference type="ARBA" id="ARBA00022840"/>
    </source>
</evidence>
<evidence type="ECO:0000313" key="10">
    <source>
        <dbReference type="EMBL" id="AXJ04241.1"/>
    </source>
</evidence>
<dbReference type="FunFam" id="3.40.50.300:FF:001035">
    <property type="entry name" value="ABC transporter ATP-binding protein YojI"/>
    <property type="match status" value="1"/>
</dbReference>
<feature type="transmembrane region" description="Helical" evidence="7">
    <location>
        <begin position="271"/>
        <end position="297"/>
    </location>
</feature>
<feature type="transmembrane region" description="Helical" evidence="7">
    <location>
        <begin position="56"/>
        <end position="75"/>
    </location>
</feature>
<keyword evidence="4" id="KW-0067">ATP-binding</keyword>
<dbReference type="Proteomes" id="UP000254535">
    <property type="component" value="Chromosome"/>
</dbReference>
<dbReference type="GO" id="GO:0016887">
    <property type="term" value="F:ATP hydrolysis activity"/>
    <property type="evidence" value="ECO:0007669"/>
    <property type="project" value="InterPro"/>
</dbReference>
<reference evidence="10 11" key="1">
    <citation type="submission" date="2017-07" db="EMBL/GenBank/DDBJ databases">
        <title>Genome sequence of Pseudomonas NEP1.</title>
        <authorList>
            <person name="Nascimento F.X."/>
        </authorList>
    </citation>
    <scope>NUCLEOTIDE SEQUENCE [LARGE SCALE GENOMIC DNA]</scope>
    <source>
        <strain evidence="10 11">NEP1</strain>
    </source>
</reference>
<dbReference type="InterPro" id="IPR011527">
    <property type="entry name" value="ABC1_TM_dom"/>
</dbReference>
<evidence type="ECO:0000256" key="6">
    <source>
        <dbReference type="ARBA" id="ARBA00023136"/>
    </source>
</evidence>
<dbReference type="SMART" id="SM00382">
    <property type="entry name" value="AAA"/>
    <property type="match status" value="1"/>
</dbReference>
<dbReference type="SUPFAM" id="SSF90123">
    <property type="entry name" value="ABC transporter transmembrane region"/>
    <property type="match status" value="1"/>
</dbReference>
<feature type="domain" description="ABC transporter" evidence="8">
    <location>
        <begin position="337"/>
        <end position="553"/>
    </location>
</feature>
<protein>
    <submittedName>
        <fullName evidence="10">Cyclic peptide transporter</fullName>
    </submittedName>
</protein>
<feature type="domain" description="ABC transmembrane type-1" evidence="9">
    <location>
        <begin position="21"/>
        <end position="299"/>
    </location>
</feature>
<dbReference type="InterPro" id="IPR003593">
    <property type="entry name" value="AAA+_ATPase"/>
</dbReference>